<dbReference type="PIRSF" id="PIRSF036427">
    <property type="entry name" value="Precrrn-2_mtase"/>
    <property type="match status" value="1"/>
</dbReference>
<proteinExistence type="inferred from homology"/>
<reference evidence="9" key="1">
    <citation type="submission" date="2014-08" db="EMBL/GenBank/DDBJ databases">
        <authorList>
            <person name="Falentin Helene"/>
        </authorList>
    </citation>
    <scope>NUCLEOTIDE SEQUENCE</scope>
</reference>
<keyword evidence="3" id="KW-0169">Cobalamin biosynthesis</keyword>
<keyword evidence="6" id="KW-0949">S-adenosyl-L-methionine</keyword>
<dbReference type="GO" id="GO:0043781">
    <property type="term" value="F:cobalt-factor II C20-methyltransferase activity"/>
    <property type="evidence" value="ECO:0007669"/>
    <property type="project" value="UniProtKB-EC"/>
</dbReference>
<comment type="pathway">
    <text evidence="1">Cofactor biosynthesis; adenosylcobalamin biosynthesis.</text>
</comment>
<name>A0A0B7NW79_PROFF</name>
<dbReference type="NCBIfam" id="TIGR01467">
    <property type="entry name" value="cobI_cbiL"/>
    <property type="match status" value="1"/>
</dbReference>
<dbReference type="InterPro" id="IPR006364">
    <property type="entry name" value="CobI/CbiL/CobIJ_dom"/>
</dbReference>
<evidence type="ECO:0000256" key="6">
    <source>
        <dbReference type="ARBA" id="ARBA00022691"/>
    </source>
</evidence>
<evidence type="ECO:0000256" key="5">
    <source>
        <dbReference type="ARBA" id="ARBA00022679"/>
    </source>
</evidence>
<evidence type="ECO:0000256" key="7">
    <source>
        <dbReference type="PIRNR" id="PIRNR036427"/>
    </source>
</evidence>
<dbReference type="AlphaFoldDB" id="A0A0B7NW79"/>
<dbReference type="InterPro" id="IPR012382">
    <property type="entry name" value="CobI/CbiL"/>
</dbReference>
<keyword evidence="5 9" id="KW-0808">Transferase</keyword>
<evidence type="ECO:0000256" key="2">
    <source>
        <dbReference type="ARBA" id="ARBA00005879"/>
    </source>
</evidence>
<dbReference type="EMBL" id="LM676427">
    <property type="protein sequence ID" value="CEP27061.1"/>
    <property type="molecule type" value="Genomic_DNA"/>
</dbReference>
<evidence type="ECO:0000313" key="9">
    <source>
        <dbReference type="EMBL" id="CEP27061.1"/>
    </source>
</evidence>
<protein>
    <recommendedName>
        <fullName evidence="7">Cobalt-precorrin-2 C(20)-methyltransferase</fullName>
        <ecNumber evidence="7">2.1.1.151</ecNumber>
    </recommendedName>
</protein>
<dbReference type="GO" id="GO:0032259">
    <property type="term" value="P:methylation"/>
    <property type="evidence" value="ECO:0007669"/>
    <property type="project" value="UniProtKB-KW"/>
</dbReference>
<evidence type="ECO:0000256" key="3">
    <source>
        <dbReference type="ARBA" id="ARBA00022573"/>
    </source>
</evidence>
<comment type="subunit">
    <text evidence="7">Homodimer.</text>
</comment>
<comment type="function">
    <text evidence="7">Methylates cobalt-precorrin-2 at the C-20 position to produce cobalt-precorrin-3A in the anaerobic cobalamin biosynthesis pathway.</text>
</comment>
<dbReference type="InterPro" id="IPR014777">
    <property type="entry name" value="4pyrrole_Mease_sub1"/>
</dbReference>
<keyword evidence="4 9" id="KW-0489">Methyltransferase</keyword>
<feature type="domain" description="Tetrapyrrole methylase" evidence="8">
    <location>
        <begin position="13"/>
        <end position="227"/>
    </location>
</feature>
<dbReference type="InterPro" id="IPR014776">
    <property type="entry name" value="4pyrrole_Mease_sub2"/>
</dbReference>
<dbReference type="UniPathway" id="UPA00148"/>
<dbReference type="Pfam" id="PF00590">
    <property type="entry name" value="TP_methylase"/>
    <property type="match status" value="1"/>
</dbReference>
<comment type="catalytic activity">
    <reaction evidence="7">
        <text>Co-precorrin-2 + S-adenosyl-L-methionine = Co-precorrin-3 + S-adenosyl-L-homocysteine + H(+)</text>
        <dbReference type="Rhea" id="RHEA:17997"/>
        <dbReference type="ChEBI" id="CHEBI:15378"/>
        <dbReference type="ChEBI" id="CHEBI:57856"/>
        <dbReference type="ChEBI" id="CHEBI:59789"/>
        <dbReference type="ChEBI" id="CHEBI:60053"/>
        <dbReference type="ChEBI" id="CHEBI:60060"/>
        <dbReference type="EC" id="2.1.1.151"/>
    </reaction>
</comment>
<dbReference type="PANTHER" id="PTHR43467:SF2">
    <property type="entry name" value="COBALT-PRECORRIN-2 C(20)-METHYLTRANSFERASE"/>
    <property type="match status" value="1"/>
</dbReference>
<accession>A0A0B7NW79</accession>
<dbReference type="Gene3D" id="3.30.950.10">
    <property type="entry name" value="Methyltransferase, Cobalt-precorrin-4 Transmethylase, Domain 2"/>
    <property type="match status" value="1"/>
</dbReference>
<evidence type="ECO:0000256" key="1">
    <source>
        <dbReference type="ARBA" id="ARBA00004953"/>
    </source>
</evidence>
<dbReference type="Gene3D" id="3.40.1010.10">
    <property type="entry name" value="Cobalt-precorrin-4 Transmethylase, Domain 1"/>
    <property type="match status" value="1"/>
</dbReference>
<dbReference type="InterPro" id="IPR035996">
    <property type="entry name" value="4pyrrol_Methylase_sf"/>
</dbReference>
<evidence type="ECO:0000259" key="8">
    <source>
        <dbReference type="Pfam" id="PF00590"/>
    </source>
</evidence>
<dbReference type="SUPFAM" id="SSF53790">
    <property type="entry name" value="Tetrapyrrole methylase"/>
    <property type="match status" value="1"/>
</dbReference>
<dbReference type="InterPro" id="IPR000878">
    <property type="entry name" value="4pyrrol_Mease"/>
</dbReference>
<gene>
    <name evidence="9" type="primary">cbiL</name>
    <name evidence="9" type="ORF">PFCIRM138_11665</name>
</gene>
<dbReference type="EC" id="2.1.1.151" evidence="7"/>
<dbReference type="GO" id="GO:0009236">
    <property type="term" value="P:cobalamin biosynthetic process"/>
    <property type="evidence" value="ECO:0007669"/>
    <property type="project" value="UniProtKB-UniRule"/>
</dbReference>
<dbReference type="GO" id="GO:0030788">
    <property type="term" value="F:precorrin-2 C20-methyltransferase activity"/>
    <property type="evidence" value="ECO:0007669"/>
    <property type="project" value="InterPro"/>
</dbReference>
<evidence type="ECO:0000256" key="4">
    <source>
        <dbReference type="ARBA" id="ARBA00022603"/>
    </source>
</evidence>
<sequence length="257" mass="26914">MADHDVHEDDERRLIGVGVGPGDPELVTLKALRALRAADVILVPATERSSASGPGRAEKIVLDVAPEVAERIVRVPFSMAQRRGVGPKRSGSWQASARAALDAFEGGARAVVLATVGDPSVYSTFSYLRGTVTEALADIAFEVIPGITAMQAISAASDLPLVEGREILALVPATVGPERLDAVLDVADSVTIYKGGRTLPQVIAQLNAHDRNSVVGTDVSLPTQSLVDADELSADETLPYFSTILSVPKRKSTGGAL</sequence>
<dbReference type="CDD" id="cd11645">
    <property type="entry name" value="Precorrin_2_C20_MT"/>
    <property type="match status" value="1"/>
</dbReference>
<comment type="similarity">
    <text evidence="2 7">Belongs to the precorrin methyltransferase family.</text>
</comment>
<dbReference type="PANTHER" id="PTHR43467">
    <property type="entry name" value="COBALT-PRECORRIN-2 C(20)-METHYLTRANSFERASE"/>
    <property type="match status" value="1"/>
</dbReference>
<organism evidence="9">
    <name type="scientific">Propionibacterium freudenreichii subsp. freudenreichii</name>
    <dbReference type="NCBI Taxonomy" id="66712"/>
    <lineage>
        <taxon>Bacteria</taxon>
        <taxon>Bacillati</taxon>
        <taxon>Actinomycetota</taxon>
        <taxon>Actinomycetes</taxon>
        <taxon>Propionibacteriales</taxon>
        <taxon>Propionibacteriaceae</taxon>
        <taxon>Propionibacterium</taxon>
    </lineage>
</organism>